<feature type="region of interest" description="Disordered" evidence="1">
    <location>
        <begin position="499"/>
        <end position="542"/>
    </location>
</feature>
<evidence type="ECO:0000256" key="1">
    <source>
        <dbReference type="SAM" id="MobiDB-lite"/>
    </source>
</evidence>
<feature type="region of interest" description="Disordered" evidence="1">
    <location>
        <begin position="592"/>
        <end position="619"/>
    </location>
</feature>
<feature type="compositionally biased region" description="Basic and acidic residues" evidence="1">
    <location>
        <begin position="409"/>
        <end position="422"/>
    </location>
</feature>
<feature type="compositionally biased region" description="Low complexity" evidence="1">
    <location>
        <begin position="597"/>
        <end position="610"/>
    </location>
</feature>
<feature type="compositionally biased region" description="Gly residues" evidence="1">
    <location>
        <begin position="435"/>
        <end position="456"/>
    </location>
</feature>
<feature type="compositionally biased region" description="Gly residues" evidence="1">
    <location>
        <begin position="499"/>
        <end position="530"/>
    </location>
</feature>
<name>A0A448WA60_9PLAT</name>
<feature type="region of interest" description="Disordered" evidence="1">
    <location>
        <begin position="1"/>
        <end position="21"/>
    </location>
</feature>
<dbReference type="Proteomes" id="UP000784294">
    <property type="component" value="Unassembled WGS sequence"/>
</dbReference>
<reference evidence="2" key="1">
    <citation type="submission" date="2018-11" db="EMBL/GenBank/DDBJ databases">
        <authorList>
            <consortium name="Pathogen Informatics"/>
        </authorList>
    </citation>
    <scope>NUCLEOTIDE SEQUENCE</scope>
</reference>
<feature type="compositionally biased region" description="Low complexity" evidence="1">
    <location>
        <begin position="285"/>
        <end position="296"/>
    </location>
</feature>
<sequence>MQPGKSRRTRRNQPRPLPAVSRACSSTSWQISRWETMPLFVSAVGDLRNINTNSITASVSGTSLDTSNQHIIEKALPKETNTMATSTLLRLTKRQTACHGRPAGHMPMPFTIDTTEQQDKPLSYISIASPTPPLSLLSPSSGHFEPNQEFNPSVQNLSIITGEIQHDGSSPSFSEICENSLESKKDRRLSHTDLRLSLKSDILCNAQPEVLDKLINRSEKFSDWLSNIQRPCLFVDNRKLFSEYSSLKYHSPPLSLIESNGSVTLLASNAMHDRNDADKTDDNSDSPSSQSDLRSSMPICHKDSRLKRSGNASSVGEPGCDVPTLSRPVGQELDHVVGFAEELVMHDTPNTEVPGRPCHRRKEYDTIEAEPLSQLEGEHFSKNCTPCGNFRHEIKRRDVDSPISDRIWKERGGLGENGHGDGDTAGGTTNSVDYGGSGGNGGGGGAGGGGGGGGETGESANGGSSGGGGGGGGLGEGSGGLGGGCAGHGGCGGCGGNGRRGGGRGSGSRGDYVGSGGTGGSSEGGSGGGSSQDAGYNMSTSDLGRAFNQNDAVSADAATALADHVYRADELLPRQYTHAVSSRQFDLTADAFGGGATTSNTNDWSSVSSSEWGDDMCVS</sequence>
<feature type="compositionally biased region" description="Basic residues" evidence="1">
    <location>
        <begin position="1"/>
        <end position="13"/>
    </location>
</feature>
<dbReference type="AlphaFoldDB" id="A0A448WA60"/>
<dbReference type="EMBL" id="CAAALY010000486">
    <property type="protein sequence ID" value="VEL06833.1"/>
    <property type="molecule type" value="Genomic_DNA"/>
</dbReference>
<feature type="compositionally biased region" description="Basic and acidic residues" evidence="1">
    <location>
        <begin position="273"/>
        <end position="282"/>
    </location>
</feature>
<gene>
    <name evidence="2" type="ORF">PXEA_LOCUS273</name>
</gene>
<feature type="region of interest" description="Disordered" evidence="1">
    <location>
        <begin position="273"/>
        <end position="327"/>
    </location>
</feature>
<feature type="region of interest" description="Disordered" evidence="1">
    <location>
        <begin position="409"/>
        <end position="471"/>
    </location>
</feature>
<evidence type="ECO:0000313" key="2">
    <source>
        <dbReference type="EMBL" id="VEL06833.1"/>
    </source>
</evidence>
<feature type="compositionally biased region" description="Polar residues" evidence="1">
    <location>
        <begin position="532"/>
        <end position="542"/>
    </location>
</feature>
<accession>A0A448WA60</accession>
<proteinExistence type="predicted"/>
<protein>
    <submittedName>
        <fullName evidence="2">Uncharacterized protein</fullName>
    </submittedName>
</protein>
<keyword evidence="3" id="KW-1185">Reference proteome</keyword>
<organism evidence="2 3">
    <name type="scientific">Protopolystoma xenopodis</name>
    <dbReference type="NCBI Taxonomy" id="117903"/>
    <lineage>
        <taxon>Eukaryota</taxon>
        <taxon>Metazoa</taxon>
        <taxon>Spiralia</taxon>
        <taxon>Lophotrochozoa</taxon>
        <taxon>Platyhelminthes</taxon>
        <taxon>Monogenea</taxon>
        <taxon>Polyopisthocotylea</taxon>
        <taxon>Polystomatidea</taxon>
        <taxon>Polystomatidae</taxon>
        <taxon>Protopolystoma</taxon>
    </lineage>
</organism>
<comment type="caution">
    <text evidence="2">The sequence shown here is derived from an EMBL/GenBank/DDBJ whole genome shotgun (WGS) entry which is preliminary data.</text>
</comment>
<evidence type="ECO:0000313" key="3">
    <source>
        <dbReference type="Proteomes" id="UP000784294"/>
    </source>
</evidence>